<dbReference type="InterPro" id="IPR004646">
    <property type="entry name" value="Fe-S_hydro-lyase_TtdA-typ_cat"/>
</dbReference>
<evidence type="ECO:0000256" key="4">
    <source>
        <dbReference type="ARBA" id="ARBA00023004"/>
    </source>
</evidence>
<keyword evidence="5" id="KW-0411">Iron-sulfur</keyword>
<evidence type="ECO:0000256" key="1">
    <source>
        <dbReference type="ARBA" id="ARBA00008876"/>
    </source>
</evidence>
<evidence type="ECO:0000313" key="9">
    <source>
        <dbReference type="Proteomes" id="UP000067738"/>
    </source>
</evidence>
<gene>
    <name evidence="8" type="primary">fumA2</name>
    <name evidence="8" type="ORF">sm9_0565</name>
</gene>
<feature type="domain" description="Fe-S hydro-lyase tartrate dehydratase alpha-type catalytic" evidence="7">
    <location>
        <begin position="5"/>
        <end position="277"/>
    </location>
</feature>
<dbReference type="GO" id="GO:0046872">
    <property type="term" value="F:metal ion binding"/>
    <property type="evidence" value="ECO:0007669"/>
    <property type="project" value="UniProtKB-KW"/>
</dbReference>
<dbReference type="NCBIfam" id="TIGR00722">
    <property type="entry name" value="ttdA_fumA_fumB"/>
    <property type="match status" value="1"/>
</dbReference>
<dbReference type="PANTHER" id="PTHR43351">
    <property type="entry name" value="L(+)-TARTRATE DEHYDRATASE SUBUNIT BETA"/>
    <property type="match status" value="1"/>
</dbReference>
<dbReference type="GeneID" id="26735541"/>
<dbReference type="AlphaFoldDB" id="A0A0U3CII2"/>
<reference evidence="8 9" key="1">
    <citation type="submission" date="2015-04" db="EMBL/GenBank/DDBJ databases">
        <title>The complete genome sequence of the rumen methanogen Methanobrevibacter millerae SM9.</title>
        <authorList>
            <person name="Leahy S.C."/>
            <person name="Kelly W.J."/>
            <person name="Pacheco D.M."/>
            <person name="Li D."/>
            <person name="Altermann E."/>
            <person name="Attwood G.T."/>
        </authorList>
    </citation>
    <scope>NUCLEOTIDE SEQUENCE [LARGE SCALE GENOMIC DNA]</scope>
    <source>
        <strain evidence="8 9">SM9</strain>
    </source>
</reference>
<evidence type="ECO:0000256" key="3">
    <source>
        <dbReference type="ARBA" id="ARBA00022723"/>
    </source>
</evidence>
<keyword evidence="2" id="KW-0004">4Fe-4S</keyword>
<dbReference type="Proteomes" id="UP000067738">
    <property type="component" value="Chromosome"/>
</dbReference>
<keyword evidence="6" id="KW-0456">Lyase</keyword>
<dbReference type="EMBL" id="CP011266">
    <property type="protein sequence ID" value="ALT68364.1"/>
    <property type="molecule type" value="Genomic_DNA"/>
</dbReference>
<dbReference type="PATRIC" id="fig|230361.4.peg.588"/>
<sequence>MDIIDKVSDSIIKASTNLSVDKENALKLAIENETNENALWALEQILENYKVAQKTKFPLCDDTGIPHVVIELGSNREITSDLISQINEGIYQGLNKLPARPMAVKGNPIEKIEQSKGLFDDPGLMKPASFLIDNADNPDTLNIHFLLQGGGPEIRAKTYRVYHKRSFEIVINEAIGWLNDSLKLLGCTPSIPAIGIGRTHYEASSLMLKAMVYGNLDNMSNEERYITQKLNETQIGPLGFGGDTTVLGAFLKIGNQRASGVRIVSVRPSCFVEPRKATLIL</sequence>
<keyword evidence="3" id="KW-0479">Metal-binding</keyword>
<keyword evidence="9" id="KW-1185">Reference proteome</keyword>
<dbReference type="GO" id="GO:0051539">
    <property type="term" value="F:4 iron, 4 sulfur cluster binding"/>
    <property type="evidence" value="ECO:0007669"/>
    <property type="project" value="UniProtKB-KW"/>
</dbReference>
<dbReference type="PANTHER" id="PTHR43351:SF2">
    <property type="entry name" value="L(+)-TARTRATE DEHYDRATASE SUBUNIT BETA-RELATED"/>
    <property type="match status" value="1"/>
</dbReference>
<evidence type="ECO:0000256" key="5">
    <source>
        <dbReference type="ARBA" id="ARBA00023014"/>
    </source>
</evidence>
<comment type="similarity">
    <text evidence="1">Belongs to the class-I fumarase family.</text>
</comment>
<name>A0A0U3CII2_9EURY</name>
<evidence type="ECO:0000313" key="8">
    <source>
        <dbReference type="EMBL" id="ALT68364.1"/>
    </source>
</evidence>
<dbReference type="Pfam" id="PF05681">
    <property type="entry name" value="Fumerase"/>
    <property type="match status" value="1"/>
</dbReference>
<protein>
    <submittedName>
        <fullName evidence="8">Fumarate hydratase FumA2</fullName>
    </submittedName>
</protein>
<evidence type="ECO:0000259" key="7">
    <source>
        <dbReference type="Pfam" id="PF05681"/>
    </source>
</evidence>
<dbReference type="GO" id="GO:0016829">
    <property type="term" value="F:lyase activity"/>
    <property type="evidence" value="ECO:0007669"/>
    <property type="project" value="UniProtKB-KW"/>
</dbReference>
<keyword evidence="4" id="KW-0408">Iron</keyword>
<dbReference type="OrthoDB" id="371925at2157"/>
<proteinExistence type="inferred from homology"/>
<evidence type="ECO:0000256" key="2">
    <source>
        <dbReference type="ARBA" id="ARBA00022485"/>
    </source>
</evidence>
<dbReference type="KEGG" id="mmil:sm9_0565"/>
<organism evidence="8 9">
    <name type="scientific">Methanobrevibacter millerae</name>
    <dbReference type="NCBI Taxonomy" id="230361"/>
    <lineage>
        <taxon>Archaea</taxon>
        <taxon>Methanobacteriati</taxon>
        <taxon>Methanobacteriota</taxon>
        <taxon>Methanomada group</taxon>
        <taxon>Methanobacteria</taxon>
        <taxon>Methanobacteriales</taxon>
        <taxon>Methanobacteriaceae</taxon>
        <taxon>Methanobrevibacter</taxon>
    </lineage>
</organism>
<dbReference type="RefSeq" id="WP_058738691.1">
    <property type="nucleotide sequence ID" value="NZ_CP011266.1"/>
</dbReference>
<evidence type="ECO:0000256" key="6">
    <source>
        <dbReference type="ARBA" id="ARBA00023239"/>
    </source>
</evidence>
<accession>A0A0U3CII2</accession>